<evidence type="ECO:0000313" key="3">
    <source>
        <dbReference type="Proteomes" id="UP001197770"/>
    </source>
</evidence>
<evidence type="ECO:0000313" key="2">
    <source>
        <dbReference type="EMBL" id="MCC4211998.1"/>
    </source>
</evidence>
<comment type="caution">
    <text evidence="2">The sequence shown here is derived from an EMBL/GenBank/DDBJ whole genome shotgun (WGS) entry which is preliminary data.</text>
</comment>
<organism evidence="2 3">
    <name type="scientific">Leeuwenhoekiella parthenopeia</name>
    <dbReference type="NCBI Taxonomy" id="2890320"/>
    <lineage>
        <taxon>Bacteria</taxon>
        <taxon>Pseudomonadati</taxon>
        <taxon>Bacteroidota</taxon>
        <taxon>Flavobacteriia</taxon>
        <taxon>Flavobacteriales</taxon>
        <taxon>Flavobacteriaceae</taxon>
        <taxon>Leeuwenhoekiella</taxon>
    </lineage>
</organism>
<keyword evidence="1" id="KW-0732">Signal</keyword>
<keyword evidence="3" id="KW-1185">Reference proteome</keyword>
<protein>
    <recommendedName>
        <fullName evidence="4">Alpha-galactosidase</fullName>
    </recommendedName>
</protein>
<accession>A0ABS8GQK6</accession>
<sequence length="686" mass="77906">MKHLIFLITLISILLESTSLRAQQAVSDKSLEDKEVFELGFPKTLSFRNDKWLLTSNYEQWEKGHIQTNGITKKYLQEETNMPPIAAQWASNYVQDHPEKLMLVHLNGEARSVNDKATFNKYFPGHWVYEKGSELKEDIQKNQKTILLDDASPFSLKAYQVHGHNTTIAFRPHDILLVKIDQEGNRIWDDYEFATLEAVDYQTNAIVIKRGQHGTKARSFSKSNTYIAPVAGDIWGGNLMFYYNLSSACPLDHNGQTAADVFLCEMKEWFGKGGQLENIDGIGFDVNYFKVKHKTWDCNNDGIIDNGLINGKNIWQEGDLHFLENIRKTFGPEFIITADGWNDGMQRAVGILNGMESEGLCRWNDGFRQISRTINQHMYWNIHNSAAYKFSYITSKLRNPNDILMADQLRRLGLGISSCLGVTYSPSANLKIPETVGGILNQPNWLGQPTGPMRYVLDNKIDLLEDSGVTMSNAIIKRFDLEKTTYKTDNGQLFLKGTDLNHRKDMVLKGPEIKAYSGDLLILLEAKAVDGLLDVDAESLVPRKINIRLEGLPKYPEEPMNSHLLYNDLSGFMGVKGYTPLMYYFRNVGNTNLQLIFEVEEQGEFVIKNLQIFNSSCLITREFQNGLVIANPSLQPINLNSNQIFSDQFKYQGLEIPNKIETLKTNADIPINIPALDALFIIKKDL</sequence>
<evidence type="ECO:0008006" key="4">
    <source>
        <dbReference type="Google" id="ProtNLM"/>
    </source>
</evidence>
<dbReference type="Proteomes" id="UP001197770">
    <property type="component" value="Unassembled WGS sequence"/>
</dbReference>
<dbReference type="EMBL" id="JAJGMW010000004">
    <property type="protein sequence ID" value="MCC4211998.1"/>
    <property type="molecule type" value="Genomic_DNA"/>
</dbReference>
<feature type="chain" id="PRO_5047095495" description="Alpha-galactosidase" evidence="1">
    <location>
        <begin position="23"/>
        <end position="686"/>
    </location>
</feature>
<gene>
    <name evidence="2" type="ORF">LLW17_04645</name>
</gene>
<name>A0ABS8GQK6_9FLAO</name>
<reference evidence="2 3" key="1">
    <citation type="submission" date="2021-11" db="EMBL/GenBank/DDBJ databases">
        <title>Seasonal and diel survey of microbial diversity of the Tyrrhenian coast.</title>
        <authorList>
            <person name="Gattoni G."/>
            <person name="Corral P."/>
        </authorList>
    </citation>
    <scope>NUCLEOTIDE SEQUENCE [LARGE SCALE GENOMIC DNA]</scope>
    <source>
        <strain evidence="2 3">Mr9</strain>
    </source>
</reference>
<proteinExistence type="predicted"/>
<feature type="signal peptide" evidence="1">
    <location>
        <begin position="1"/>
        <end position="22"/>
    </location>
</feature>
<dbReference type="RefSeq" id="WP_228229096.1">
    <property type="nucleotide sequence ID" value="NZ_JAJGMW010000004.1"/>
</dbReference>
<evidence type="ECO:0000256" key="1">
    <source>
        <dbReference type="SAM" id="SignalP"/>
    </source>
</evidence>